<evidence type="ECO:0000313" key="3">
    <source>
        <dbReference type="WBParaSite" id="SSLN_0000191201-mRNA-1"/>
    </source>
</evidence>
<protein>
    <submittedName>
        <fullName evidence="1 3">Uncharacterized protein</fullName>
    </submittedName>
</protein>
<gene>
    <name evidence="1" type="ORF">SSLN_LOCUS1844</name>
</gene>
<proteinExistence type="predicted"/>
<reference evidence="1 2" key="2">
    <citation type="submission" date="2018-11" db="EMBL/GenBank/DDBJ databases">
        <authorList>
            <consortium name="Pathogen Informatics"/>
        </authorList>
    </citation>
    <scope>NUCLEOTIDE SEQUENCE [LARGE SCALE GENOMIC DNA]</scope>
    <source>
        <strain evidence="1 2">NST_G2</strain>
    </source>
</reference>
<dbReference type="AlphaFoldDB" id="A0A183SC96"/>
<keyword evidence="2" id="KW-1185">Reference proteome</keyword>
<evidence type="ECO:0000313" key="2">
    <source>
        <dbReference type="Proteomes" id="UP000275846"/>
    </source>
</evidence>
<accession>A0A183SC96</accession>
<sequence length="102" mass="10959">MLYSPNFHASRSKSKGILGNIEMHFSRLANQGLARSSTRQRDSAACSTQVNKWCCQSKPTDPPPPLLPPPAFAVVVVVVAGRHHRLLRAAAAMAAAVSILVQ</sequence>
<dbReference type="EMBL" id="UYSU01008036">
    <property type="protein sequence ID" value="VDL88229.1"/>
    <property type="molecule type" value="Genomic_DNA"/>
</dbReference>
<name>A0A183SC96_SCHSO</name>
<reference evidence="3" key="1">
    <citation type="submission" date="2016-06" db="UniProtKB">
        <authorList>
            <consortium name="WormBaseParasite"/>
        </authorList>
    </citation>
    <scope>IDENTIFICATION</scope>
</reference>
<dbReference type="Proteomes" id="UP000275846">
    <property type="component" value="Unassembled WGS sequence"/>
</dbReference>
<organism evidence="3">
    <name type="scientific">Schistocephalus solidus</name>
    <name type="common">Tapeworm</name>
    <dbReference type="NCBI Taxonomy" id="70667"/>
    <lineage>
        <taxon>Eukaryota</taxon>
        <taxon>Metazoa</taxon>
        <taxon>Spiralia</taxon>
        <taxon>Lophotrochozoa</taxon>
        <taxon>Platyhelminthes</taxon>
        <taxon>Cestoda</taxon>
        <taxon>Eucestoda</taxon>
        <taxon>Diphyllobothriidea</taxon>
        <taxon>Diphyllobothriidae</taxon>
        <taxon>Schistocephalus</taxon>
    </lineage>
</organism>
<dbReference type="WBParaSite" id="SSLN_0000191201-mRNA-1">
    <property type="protein sequence ID" value="SSLN_0000191201-mRNA-1"/>
    <property type="gene ID" value="SSLN_0000191201"/>
</dbReference>
<evidence type="ECO:0000313" key="1">
    <source>
        <dbReference type="EMBL" id="VDL88229.1"/>
    </source>
</evidence>